<proteinExistence type="inferred from homology"/>
<dbReference type="AlphaFoldDB" id="A0A9D8PNX7"/>
<dbReference type="Pfam" id="PF06050">
    <property type="entry name" value="HGD-D"/>
    <property type="match status" value="1"/>
</dbReference>
<dbReference type="Gene3D" id="3.40.50.11900">
    <property type="match status" value="1"/>
</dbReference>
<dbReference type="Gene3D" id="1.20.1270.370">
    <property type="match status" value="1"/>
</dbReference>
<dbReference type="GO" id="GO:0051536">
    <property type="term" value="F:iron-sulfur cluster binding"/>
    <property type="evidence" value="ECO:0007669"/>
    <property type="project" value="UniProtKB-KW"/>
</dbReference>
<organism evidence="5 6">
    <name type="scientific">Candidatus Zymogenus saltonus</name>
    <dbReference type="NCBI Taxonomy" id="2844893"/>
    <lineage>
        <taxon>Bacteria</taxon>
        <taxon>Deltaproteobacteria</taxon>
        <taxon>Candidatus Zymogenia</taxon>
        <taxon>Candidatus Zymogeniales</taxon>
        <taxon>Candidatus Zymogenaceae</taxon>
        <taxon>Candidatus Zymogenus</taxon>
    </lineage>
</organism>
<dbReference type="GO" id="GO:0046872">
    <property type="term" value="F:metal ion binding"/>
    <property type="evidence" value="ECO:0007669"/>
    <property type="project" value="UniProtKB-KW"/>
</dbReference>
<evidence type="ECO:0000256" key="3">
    <source>
        <dbReference type="ARBA" id="ARBA00023004"/>
    </source>
</evidence>
<dbReference type="Proteomes" id="UP000809273">
    <property type="component" value="Unassembled WGS sequence"/>
</dbReference>
<name>A0A9D8PNX7_9DELT</name>
<accession>A0A9D8PNX7</accession>
<sequence>MGRDEVLKTFEGVVSDPLGSIKEYKEKEKKPVVGYFCTYTPEEMIHAAGAIPFRIIGENKAVERADGHLQSYSCSLIRTGLDLALLGKLDFVDGTVFPHTCDSIQRLSDIWKVNAKIDYHADVVLPVKLNTESAKKYLIEELGAFRKSLDEHFSTTVSDKKLRESIKVYNEMRDNLSRLYRIKNEAPKSITARDVNNCVKAAMYMPVEEHNRLMAELLADLDKGAKDEDAPRVIFSGNLCVFPEILDFVEKAGAYVVGDDMCTGYRYFVTNVDEKKGDDLGPIEAIADRIIKRPICAAKHNPDFDRGEFLKSLAREVKAEGVVFLFLKFCDPHSFDYPRLMKSLDEVKIPHILIETEMDNPALGQLRTRIEAFVEMIRDNR</sequence>
<keyword evidence="2" id="KW-0479">Metal-binding</keyword>
<evidence type="ECO:0000256" key="4">
    <source>
        <dbReference type="ARBA" id="ARBA00023014"/>
    </source>
</evidence>
<keyword evidence="3" id="KW-0408">Iron</keyword>
<evidence type="ECO:0000256" key="2">
    <source>
        <dbReference type="ARBA" id="ARBA00022723"/>
    </source>
</evidence>
<keyword evidence="4" id="KW-0411">Iron-sulfur</keyword>
<evidence type="ECO:0000313" key="6">
    <source>
        <dbReference type="Proteomes" id="UP000809273"/>
    </source>
</evidence>
<gene>
    <name evidence="5" type="ORF">JW984_06830</name>
</gene>
<dbReference type="EMBL" id="JAFGIX010000032">
    <property type="protein sequence ID" value="MBN1572898.1"/>
    <property type="molecule type" value="Genomic_DNA"/>
</dbReference>
<protein>
    <submittedName>
        <fullName evidence="5">2-hydroxyacyl-CoA dehydratase</fullName>
    </submittedName>
</protein>
<dbReference type="PANTHER" id="PTHR30548:SF5">
    <property type="entry name" value="SUBUNIT OF OXYGEN-SENSITIVE 2-HYDROXYISOCAPROYL-COA DEHYDRATASE"/>
    <property type="match status" value="1"/>
</dbReference>
<dbReference type="InterPro" id="IPR010327">
    <property type="entry name" value="FldB/FldC_alpha/beta"/>
</dbReference>
<dbReference type="Gene3D" id="3.40.50.11890">
    <property type="match status" value="1"/>
</dbReference>
<reference evidence="5" key="1">
    <citation type="journal article" date="2021" name="Environ. Microbiol.">
        <title>Genomic characterization of three novel Desulfobacterota classes expand the metabolic and phylogenetic diversity of the phylum.</title>
        <authorList>
            <person name="Murphy C.L."/>
            <person name="Biggerstaff J."/>
            <person name="Eichhorn A."/>
            <person name="Ewing E."/>
            <person name="Shahan R."/>
            <person name="Soriano D."/>
            <person name="Stewart S."/>
            <person name="VanMol K."/>
            <person name="Walker R."/>
            <person name="Walters P."/>
            <person name="Elshahed M.S."/>
            <person name="Youssef N.H."/>
        </authorList>
    </citation>
    <scope>NUCLEOTIDE SEQUENCE</scope>
    <source>
        <strain evidence="5">Zod_Metabat.24</strain>
    </source>
</reference>
<comment type="caution">
    <text evidence="5">The sequence shown here is derived from an EMBL/GenBank/DDBJ whole genome shotgun (WGS) entry which is preliminary data.</text>
</comment>
<comment type="similarity">
    <text evidence="1">Belongs to the FldB/FldC dehydratase alpha/beta subunit family.</text>
</comment>
<evidence type="ECO:0000313" key="5">
    <source>
        <dbReference type="EMBL" id="MBN1572898.1"/>
    </source>
</evidence>
<dbReference type="PANTHER" id="PTHR30548">
    <property type="entry name" value="2-HYDROXYGLUTARYL-COA DEHYDRATASE, D-COMPONENT-RELATED"/>
    <property type="match status" value="1"/>
</dbReference>
<reference evidence="5" key="2">
    <citation type="submission" date="2021-01" db="EMBL/GenBank/DDBJ databases">
        <authorList>
            <person name="Hahn C.R."/>
            <person name="Youssef N.H."/>
            <person name="Elshahed M."/>
        </authorList>
    </citation>
    <scope>NUCLEOTIDE SEQUENCE</scope>
    <source>
        <strain evidence="5">Zod_Metabat.24</strain>
    </source>
</reference>
<evidence type="ECO:0000256" key="1">
    <source>
        <dbReference type="ARBA" id="ARBA00005806"/>
    </source>
</evidence>